<dbReference type="Gene3D" id="3.40.50.150">
    <property type="entry name" value="Vaccinia Virus protein VP39"/>
    <property type="match status" value="1"/>
</dbReference>
<evidence type="ECO:0000313" key="5">
    <source>
        <dbReference type="Proteomes" id="UP000007431"/>
    </source>
</evidence>
<sequence length="221" mass="24186">MLLTKFNAFAIIRAATLDPNTTEVLDYACGAGIVSLEVSPLCKSIVGADISKGMLSEFEKLKAPNMTSKLIDGTIPPETQFDGHKFDVIFCCAAYHHFDSPKDMTVSLGKLLKDGGQLIVTDFVSGGHEALMQQHGQPEGDQSSHGHHHKHHGHTQNQLPMSDELLEKAKTTIVHKHGFASSELEEWIELAGLKRFTFDTFPRVHAFNTDAVAFAASAFKV</sequence>
<feature type="compositionally biased region" description="Basic residues" evidence="2">
    <location>
        <begin position="145"/>
        <end position="154"/>
    </location>
</feature>
<accession>D8PUG4</accession>
<dbReference type="RefSeq" id="XP_003034802.1">
    <property type="nucleotide sequence ID" value="XM_003034756.1"/>
</dbReference>
<evidence type="ECO:0000259" key="3">
    <source>
        <dbReference type="Pfam" id="PF08241"/>
    </source>
</evidence>
<organism evidence="5">
    <name type="scientific">Schizophyllum commune (strain H4-8 / FGSC 9210)</name>
    <name type="common">Split gill fungus</name>
    <dbReference type="NCBI Taxonomy" id="578458"/>
    <lineage>
        <taxon>Eukaryota</taxon>
        <taxon>Fungi</taxon>
        <taxon>Dikarya</taxon>
        <taxon>Basidiomycota</taxon>
        <taxon>Agaricomycotina</taxon>
        <taxon>Agaricomycetes</taxon>
        <taxon>Agaricomycetidae</taxon>
        <taxon>Agaricales</taxon>
        <taxon>Schizophyllaceae</taxon>
        <taxon>Schizophyllum</taxon>
    </lineage>
</organism>
<keyword evidence="5" id="KW-1185">Reference proteome</keyword>
<dbReference type="GO" id="GO:0008757">
    <property type="term" value="F:S-adenosylmethionine-dependent methyltransferase activity"/>
    <property type="evidence" value="ECO:0007669"/>
    <property type="project" value="InterPro"/>
</dbReference>
<evidence type="ECO:0000256" key="2">
    <source>
        <dbReference type="SAM" id="MobiDB-lite"/>
    </source>
</evidence>
<evidence type="ECO:0000313" key="4">
    <source>
        <dbReference type="EMBL" id="EFI99899.1"/>
    </source>
</evidence>
<reference evidence="4 5" key="1">
    <citation type="journal article" date="2010" name="Nat. Biotechnol.">
        <title>Genome sequence of the model mushroom Schizophyllum commune.</title>
        <authorList>
            <person name="Ohm R.A."/>
            <person name="de Jong J.F."/>
            <person name="Lugones L.G."/>
            <person name="Aerts A."/>
            <person name="Kothe E."/>
            <person name="Stajich J.E."/>
            <person name="de Vries R.P."/>
            <person name="Record E."/>
            <person name="Levasseur A."/>
            <person name="Baker S.E."/>
            <person name="Bartholomew K.A."/>
            <person name="Coutinho P.M."/>
            <person name="Erdmann S."/>
            <person name="Fowler T.J."/>
            <person name="Gathman A.C."/>
            <person name="Lombard V."/>
            <person name="Henrissat B."/>
            <person name="Knabe N."/>
            <person name="Kuees U."/>
            <person name="Lilly W.W."/>
            <person name="Lindquist E."/>
            <person name="Lucas S."/>
            <person name="Magnuson J.K."/>
            <person name="Piumi F."/>
            <person name="Raudaskoski M."/>
            <person name="Salamov A."/>
            <person name="Schmutz J."/>
            <person name="Schwarze F.W.M.R."/>
            <person name="vanKuyk P.A."/>
            <person name="Horton J.S."/>
            <person name="Grigoriev I.V."/>
            <person name="Woesten H.A.B."/>
        </authorList>
    </citation>
    <scope>NUCLEOTIDE SEQUENCE [LARGE SCALE GENOMIC DNA]</scope>
    <source>
        <strain evidence="5">H4-8 / FGSC 9210</strain>
    </source>
</reference>
<dbReference type="EMBL" id="GL377303">
    <property type="protein sequence ID" value="EFI99899.1"/>
    <property type="molecule type" value="Genomic_DNA"/>
</dbReference>
<dbReference type="OrthoDB" id="3647at2759"/>
<gene>
    <name evidence="4" type="ORF">SCHCODRAFT_232085</name>
</gene>
<keyword evidence="1" id="KW-0808">Transferase</keyword>
<dbReference type="PANTHER" id="PTHR43861">
    <property type="entry name" value="TRANS-ACONITATE 2-METHYLTRANSFERASE-RELATED"/>
    <property type="match status" value="1"/>
</dbReference>
<feature type="region of interest" description="Disordered" evidence="2">
    <location>
        <begin position="133"/>
        <end position="160"/>
    </location>
</feature>
<dbReference type="InParanoid" id="D8PUG4"/>
<dbReference type="Pfam" id="PF08241">
    <property type="entry name" value="Methyltransf_11"/>
    <property type="match status" value="1"/>
</dbReference>
<dbReference type="STRING" id="578458.D8PUG4"/>
<dbReference type="SUPFAM" id="SSF53335">
    <property type="entry name" value="S-adenosyl-L-methionine-dependent methyltransferases"/>
    <property type="match status" value="1"/>
</dbReference>
<dbReference type="InterPro" id="IPR013216">
    <property type="entry name" value="Methyltransf_11"/>
</dbReference>
<dbReference type="HOGENOM" id="CLU_037990_1_1_1"/>
<protein>
    <recommendedName>
        <fullName evidence="3">Methyltransferase type 11 domain-containing protein</fullName>
    </recommendedName>
</protein>
<dbReference type="Proteomes" id="UP000007431">
    <property type="component" value="Unassembled WGS sequence"/>
</dbReference>
<dbReference type="KEGG" id="scm:SCHCO_02683519"/>
<feature type="domain" description="Methyltransferase type 11" evidence="3">
    <location>
        <begin position="25"/>
        <end position="120"/>
    </location>
</feature>
<proteinExistence type="predicted"/>
<dbReference type="PANTHER" id="PTHR43861:SF3">
    <property type="entry name" value="PUTATIVE (AFU_ORTHOLOGUE AFUA_2G14390)-RELATED"/>
    <property type="match status" value="1"/>
</dbReference>
<dbReference type="InterPro" id="IPR029063">
    <property type="entry name" value="SAM-dependent_MTases_sf"/>
</dbReference>
<evidence type="ECO:0000256" key="1">
    <source>
        <dbReference type="ARBA" id="ARBA00022679"/>
    </source>
</evidence>
<dbReference type="eggNOG" id="KOG1270">
    <property type="taxonomic scope" value="Eukaryota"/>
</dbReference>
<feature type="compositionally biased region" description="Polar residues" evidence="2">
    <location>
        <begin position="134"/>
        <end position="143"/>
    </location>
</feature>
<name>D8PUG4_SCHCM</name>
<dbReference type="GeneID" id="9587191"/>
<dbReference type="OMA" id="HTQVNGE"/>
<dbReference type="AlphaFoldDB" id="D8PUG4"/>
<dbReference type="VEuPathDB" id="FungiDB:SCHCODRAFT_02683519"/>
<dbReference type="CDD" id="cd02440">
    <property type="entry name" value="AdoMet_MTases"/>
    <property type="match status" value="1"/>
</dbReference>